<keyword evidence="6" id="KW-1185">Reference proteome</keyword>
<evidence type="ECO:0000313" key="6">
    <source>
        <dbReference type="Proteomes" id="UP000636709"/>
    </source>
</evidence>
<comment type="similarity">
    <text evidence="1 4">Belongs to the plant dirigent protein family.</text>
</comment>
<dbReference type="Gramene" id="Dexi9A01G0033110.1">
    <property type="protein sequence ID" value="Dexi9A01G0033110.1:cds"/>
    <property type="gene ID" value="Dexi9A01G0033110"/>
</dbReference>
<proteinExistence type="inferred from homology"/>
<sequence>MSTASPATTLHFLTLLAVAAVAAGEDGLTHLHLYIHATIPWFTGANTNASTASLSMGSQQPPWGNPWFGSMGAIDDELRDGPDPASPYLGRAQGMLVQADLGSPAAWCTTVVLAFTEGDYAGSTLVVDGRVDLAADVVERGVVGGTGRFRRARGYSLTTRFGDNPTTPSGNTTVVVFEMDPFVKIIGG</sequence>
<keyword evidence="4" id="KW-0732">Signal</keyword>
<comment type="subcellular location">
    <subcellularLocation>
        <location evidence="4">Secreted</location>
        <location evidence="4">Extracellular space</location>
        <location evidence="4">Apoplast</location>
    </subcellularLocation>
</comment>
<evidence type="ECO:0000256" key="1">
    <source>
        <dbReference type="ARBA" id="ARBA00010746"/>
    </source>
</evidence>
<comment type="function">
    <text evidence="4">Dirigent proteins impart stereoselectivity on the phenoxy radical-coupling reaction, yielding optically active lignans from two molecules of coniferyl alcohol in the biosynthesis of lignans, flavonolignans, and alkaloids and thus plays a central role in plant secondary metabolism.</text>
</comment>
<feature type="chain" id="PRO_5033100900" description="Dirigent protein" evidence="4">
    <location>
        <begin position="25"/>
        <end position="188"/>
    </location>
</feature>
<accession>A0A835BIX9</accession>
<dbReference type="PANTHER" id="PTHR21495">
    <property type="entry name" value="NUCLEOPORIN-RELATED"/>
    <property type="match status" value="1"/>
</dbReference>
<gene>
    <name evidence="5" type="ORF">HU200_034955</name>
</gene>
<comment type="subunit">
    <text evidence="2 4">Homodimer.</text>
</comment>
<evidence type="ECO:0000256" key="4">
    <source>
        <dbReference type="RuleBase" id="RU363099"/>
    </source>
</evidence>
<keyword evidence="4" id="KW-0052">Apoplast</keyword>
<name>A0A835BIX9_9POAL</name>
<dbReference type="EMBL" id="JACEFO010001862">
    <property type="protein sequence ID" value="KAF8698703.1"/>
    <property type="molecule type" value="Genomic_DNA"/>
</dbReference>
<dbReference type="GO" id="GO:0048046">
    <property type="term" value="C:apoplast"/>
    <property type="evidence" value="ECO:0007669"/>
    <property type="project" value="UniProtKB-SubCell"/>
</dbReference>
<feature type="signal peptide" evidence="4">
    <location>
        <begin position="1"/>
        <end position="24"/>
    </location>
</feature>
<reference evidence="5" key="1">
    <citation type="submission" date="2020-07" db="EMBL/GenBank/DDBJ databases">
        <title>Genome sequence and genetic diversity analysis of an under-domesticated orphan crop, white fonio (Digitaria exilis).</title>
        <authorList>
            <person name="Bennetzen J.L."/>
            <person name="Chen S."/>
            <person name="Ma X."/>
            <person name="Wang X."/>
            <person name="Yssel A.E.J."/>
            <person name="Chaluvadi S.R."/>
            <person name="Johnson M."/>
            <person name="Gangashetty P."/>
            <person name="Hamidou F."/>
            <person name="Sanogo M.D."/>
            <person name="Zwaenepoel A."/>
            <person name="Wallace J."/>
            <person name="Van De Peer Y."/>
            <person name="Van Deynze A."/>
        </authorList>
    </citation>
    <scope>NUCLEOTIDE SEQUENCE</scope>
    <source>
        <tissue evidence="5">Leaves</tissue>
    </source>
</reference>
<comment type="caution">
    <text evidence="5">The sequence shown here is derived from an EMBL/GenBank/DDBJ whole genome shotgun (WGS) entry which is preliminary data.</text>
</comment>
<dbReference type="OrthoDB" id="1928589at2759"/>
<evidence type="ECO:0000256" key="2">
    <source>
        <dbReference type="ARBA" id="ARBA00011738"/>
    </source>
</evidence>
<protein>
    <recommendedName>
        <fullName evidence="4">Dirigent protein</fullName>
    </recommendedName>
</protein>
<dbReference type="GO" id="GO:0009699">
    <property type="term" value="P:phenylpropanoid biosynthetic process"/>
    <property type="evidence" value="ECO:0007669"/>
    <property type="project" value="UniProtKB-ARBA"/>
</dbReference>
<evidence type="ECO:0000256" key="3">
    <source>
        <dbReference type="ARBA" id="ARBA00022525"/>
    </source>
</evidence>
<dbReference type="InterPro" id="IPR044859">
    <property type="entry name" value="Allene_oxi_cyc_Dirigent"/>
</dbReference>
<dbReference type="AlphaFoldDB" id="A0A835BIX9"/>
<dbReference type="Gene3D" id="2.40.480.10">
    <property type="entry name" value="Allene oxide cyclase-like"/>
    <property type="match status" value="1"/>
</dbReference>
<organism evidence="5 6">
    <name type="scientific">Digitaria exilis</name>
    <dbReference type="NCBI Taxonomy" id="1010633"/>
    <lineage>
        <taxon>Eukaryota</taxon>
        <taxon>Viridiplantae</taxon>
        <taxon>Streptophyta</taxon>
        <taxon>Embryophyta</taxon>
        <taxon>Tracheophyta</taxon>
        <taxon>Spermatophyta</taxon>
        <taxon>Magnoliopsida</taxon>
        <taxon>Liliopsida</taxon>
        <taxon>Poales</taxon>
        <taxon>Poaceae</taxon>
        <taxon>PACMAD clade</taxon>
        <taxon>Panicoideae</taxon>
        <taxon>Panicodae</taxon>
        <taxon>Paniceae</taxon>
        <taxon>Anthephorinae</taxon>
        <taxon>Digitaria</taxon>
    </lineage>
</organism>
<dbReference type="InterPro" id="IPR004265">
    <property type="entry name" value="Dirigent"/>
</dbReference>
<evidence type="ECO:0000313" key="5">
    <source>
        <dbReference type="EMBL" id="KAF8698703.1"/>
    </source>
</evidence>
<dbReference type="Proteomes" id="UP000636709">
    <property type="component" value="Unassembled WGS sequence"/>
</dbReference>
<dbReference type="Pfam" id="PF03018">
    <property type="entry name" value="Dirigent"/>
    <property type="match status" value="1"/>
</dbReference>
<keyword evidence="3 4" id="KW-0964">Secreted</keyword>